<protein>
    <submittedName>
        <fullName evidence="2">Uncharacterized protein</fullName>
    </submittedName>
</protein>
<organism evidence="2 3">
    <name type="scientific">Haemaphysalis longicornis</name>
    <name type="common">Bush tick</name>
    <dbReference type="NCBI Taxonomy" id="44386"/>
    <lineage>
        <taxon>Eukaryota</taxon>
        <taxon>Metazoa</taxon>
        <taxon>Ecdysozoa</taxon>
        <taxon>Arthropoda</taxon>
        <taxon>Chelicerata</taxon>
        <taxon>Arachnida</taxon>
        <taxon>Acari</taxon>
        <taxon>Parasitiformes</taxon>
        <taxon>Ixodida</taxon>
        <taxon>Ixodoidea</taxon>
        <taxon>Ixodidae</taxon>
        <taxon>Haemaphysalinae</taxon>
        <taxon>Haemaphysalis</taxon>
    </lineage>
</organism>
<accession>A0A9J6GY17</accession>
<dbReference type="Proteomes" id="UP000821853">
    <property type="component" value="Chromosome 8"/>
</dbReference>
<dbReference type="OrthoDB" id="3039988at2759"/>
<gene>
    <name evidence="2" type="ORF">HPB48_021849</name>
</gene>
<name>A0A9J6GY17_HAELO</name>
<feature type="region of interest" description="Disordered" evidence="1">
    <location>
        <begin position="131"/>
        <end position="224"/>
    </location>
</feature>
<dbReference type="AlphaFoldDB" id="A0A9J6GY17"/>
<evidence type="ECO:0000256" key="1">
    <source>
        <dbReference type="SAM" id="MobiDB-lite"/>
    </source>
</evidence>
<dbReference type="VEuPathDB" id="VectorBase:HLOH_043959"/>
<keyword evidence="3" id="KW-1185">Reference proteome</keyword>
<evidence type="ECO:0000313" key="2">
    <source>
        <dbReference type="EMBL" id="KAH9379576.1"/>
    </source>
</evidence>
<sequence>MALQAQLLSPLNCIQSEEDHPHNVEVISTPHAETADIRRKLTHIKLAGKDHAVFAYVAAPDNSVKGVIHGIEPGTEPSEFQAHLRAQNHTILYARMLGQTQTAVITFEGTRVSHYVYYYVDAAGLYNKPARRAPSRCLPKSRNQPLPTVRISKPEGKSSLQAHLRTLPRRPPYCGNEELPAGILPRSRSSKRSSLGEEQQRWSSRSASLARFKSRRRSPSQSQPFPTRLQVCLQIWPWIQLRKPAQTQFRTMNVYQESR</sequence>
<proteinExistence type="predicted"/>
<comment type="caution">
    <text evidence="2">The sequence shown here is derived from an EMBL/GenBank/DDBJ whole genome shotgun (WGS) entry which is preliminary data.</text>
</comment>
<evidence type="ECO:0000313" key="3">
    <source>
        <dbReference type="Proteomes" id="UP000821853"/>
    </source>
</evidence>
<reference evidence="2 3" key="1">
    <citation type="journal article" date="2020" name="Cell">
        <title>Large-Scale Comparative Analyses of Tick Genomes Elucidate Their Genetic Diversity and Vector Capacities.</title>
        <authorList>
            <consortium name="Tick Genome and Microbiome Consortium (TIGMIC)"/>
            <person name="Jia N."/>
            <person name="Wang J."/>
            <person name="Shi W."/>
            <person name="Du L."/>
            <person name="Sun Y."/>
            <person name="Zhan W."/>
            <person name="Jiang J.F."/>
            <person name="Wang Q."/>
            <person name="Zhang B."/>
            <person name="Ji P."/>
            <person name="Bell-Sakyi L."/>
            <person name="Cui X.M."/>
            <person name="Yuan T.T."/>
            <person name="Jiang B.G."/>
            <person name="Yang W.F."/>
            <person name="Lam T.T."/>
            <person name="Chang Q.C."/>
            <person name="Ding S.J."/>
            <person name="Wang X.J."/>
            <person name="Zhu J.G."/>
            <person name="Ruan X.D."/>
            <person name="Zhao L."/>
            <person name="Wei J.T."/>
            <person name="Ye R.Z."/>
            <person name="Que T.C."/>
            <person name="Du C.H."/>
            <person name="Zhou Y.H."/>
            <person name="Cheng J.X."/>
            <person name="Dai P.F."/>
            <person name="Guo W.B."/>
            <person name="Han X.H."/>
            <person name="Huang E.J."/>
            <person name="Li L.F."/>
            <person name="Wei W."/>
            <person name="Gao Y.C."/>
            <person name="Liu J.Z."/>
            <person name="Shao H.Z."/>
            <person name="Wang X."/>
            <person name="Wang C.C."/>
            <person name="Yang T.C."/>
            <person name="Huo Q.B."/>
            <person name="Li W."/>
            <person name="Chen H.Y."/>
            <person name="Chen S.E."/>
            <person name="Zhou L.G."/>
            <person name="Ni X.B."/>
            <person name="Tian J.H."/>
            <person name="Sheng Y."/>
            <person name="Liu T."/>
            <person name="Pan Y.S."/>
            <person name="Xia L.Y."/>
            <person name="Li J."/>
            <person name="Zhao F."/>
            <person name="Cao W.C."/>
        </authorList>
    </citation>
    <scope>NUCLEOTIDE SEQUENCE [LARGE SCALE GENOMIC DNA]</scope>
    <source>
        <strain evidence="2">HaeL-2018</strain>
    </source>
</reference>
<dbReference type="EMBL" id="JABSTR010000010">
    <property type="protein sequence ID" value="KAH9379576.1"/>
    <property type="molecule type" value="Genomic_DNA"/>
</dbReference>